<feature type="region of interest" description="Disordered" evidence="1">
    <location>
        <begin position="1"/>
        <end position="33"/>
    </location>
</feature>
<dbReference type="RefSeq" id="XP_002292164.1">
    <property type="nucleotide sequence ID" value="XM_002292128.1"/>
</dbReference>
<evidence type="ECO:0000256" key="1">
    <source>
        <dbReference type="SAM" id="MobiDB-lite"/>
    </source>
</evidence>
<dbReference type="PaxDb" id="35128-Thaps23897"/>
<dbReference type="OMA" id="CKHASIT"/>
<evidence type="ECO:0000313" key="2">
    <source>
        <dbReference type="EMBL" id="EED90139.1"/>
    </source>
</evidence>
<gene>
    <name evidence="2" type="ORF">THAPSDRAFT_23897</name>
</gene>
<dbReference type="AlphaFoldDB" id="B8C7N8"/>
<feature type="region of interest" description="Disordered" evidence="1">
    <location>
        <begin position="730"/>
        <end position="763"/>
    </location>
</feature>
<dbReference type="HOGENOM" id="CLU_306874_0_0_1"/>
<feature type="region of interest" description="Disordered" evidence="1">
    <location>
        <begin position="401"/>
        <end position="486"/>
    </location>
</feature>
<feature type="compositionally biased region" description="Low complexity" evidence="1">
    <location>
        <begin position="644"/>
        <end position="655"/>
    </location>
</feature>
<accession>B8C7N8</accession>
<dbReference type="Proteomes" id="UP000001449">
    <property type="component" value="Chromosome 9"/>
</dbReference>
<evidence type="ECO:0000313" key="3">
    <source>
        <dbReference type="Proteomes" id="UP000001449"/>
    </source>
</evidence>
<feature type="region of interest" description="Disordered" evidence="1">
    <location>
        <begin position="621"/>
        <end position="655"/>
    </location>
</feature>
<dbReference type="KEGG" id="tps:THAPSDRAFT_23897"/>
<proteinExistence type="predicted"/>
<name>B8C7N8_THAPS</name>
<feature type="compositionally biased region" description="Basic and acidic residues" evidence="1">
    <location>
        <begin position="137"/>
        <end position="156"/>
    </location>
</feature>
<dbReference type="InParanoid" id="B8C7N8"/>
<reference evidence="2 3" key="2">
    <citation type="journal article" date="2008" name="Nature">
        <title>The Phaeodactylum genome reveals the evolutionary history of diatom genomes.</title>
        <authorList>
            <person name="Bowler C."/>
            <person name="Allen A.E."/>
            <person name="Badger J.H."/>
            <person name="Grimwood J."/>
            <person name="Jabbari K."/>
            <person name="Kuo A."/>
            <person name="Maheswari U."/>
            <person name="Martens C."/>
            <person name="Maumus F."/>
            <person name="Otillar R.P."/>
            <person name="Rayko E."/>
            <person name="Salamov A."/>
            <person name="Vandepoele K."/>
            <person name="Beszteri B."/>
            <person name="Gruber A."/>
            <person name="Heijde M."/>
            <person name="Katinka M."/>
            <person name="Mock T."/>
            <person name="Valentin K."/>
            <person name="Verret F."/>
            <person name="Berges J.A."/>
            <person name="Brownlee C."/>
            <person name="Cadoret J.P."/>
            <person name="Chiovitti A."/>
            <person name="Choi C.J."/>
            <person name="Coesel S."/>
            <person name="De Martino A."/>
            <person name="Detter J.C."/>
            <person name="Durkin C."/>
            <person name="Falciatore A."/>
            <person name="Fournet J."/>
            <person name="Haruta M."/>
            <person name="Huysman M.J."/>
            <person name="Jenkins B.D."/>
            <person name="Jiroutova K."/>
            <person name="Jorgensen R.E."/>
            <person name="Joubert Y."/>
            <person name="Kaplan A."/>
            <person name="Kroger N."/>
            <person name="Kroth P.G."/>
            <person name="La Roche J."/>
            <person name="Lindquist E."/>
            <person name="Lommer M."/>
            <person name="Martin-Jezequel V."/>
            <person name="Lopez P.J."/>
            <person name="Lucas S."/>
            <person name="Mangogna M."/>
            <person name="McGinnis K."/>
            <person name="Medlin L.K."/>
            <person name="Montsant A."/>
            <person name="Oudot-Le Secq M.P."/>
            <person name="Napoli C."/>
            <person name="Obornik M."/>
            <person name="Parker M.S."/>
            <person name="Petit J.L."/>
            <person name="Porcel B.M."/>
            <person name="Poulsen N."/>
            <person name="Robison M."/>
            <person name="Rychlewski L."/>
            <person name="Rynearson T.A."/>
            <person name="Schmutz J."/>
            <person name="Shapiro H."/>
            <person name="Siaut M."/>
            <person name="Stanley M."/>
            <person name="Sussman M.R."/>
            <person name="Taylor A.R."/>
            <person name="Vardi A."/>
            <person name="von Dassow P."/>
            <person name="Vyverman W."/>
            <person name="Willis A."/>
            <person name="Wyrwicz L.S."/>
            <person name="Rokhsar D.S."/>
            <person name="Weissenbach J."/>
            <person name="Armbrust E.V."/>
            <person name="Green B.R."/>
            <person name="Van de Peer Y."/>
            <person name="Grigoriev I.V."/>
        </authorList>
    </citation>
    <scope>NUCLEOTIDE SEQUENCE [LARGE SCALE GENOMIC DNA]</scope>
    <source>
        <strain evidence="2 3">CCMP1335</strain>
    </source>
</reference>
<feature type="region of interest" description="Disordered" evidence="1">
    <location>
        <begin position="208"/>
        <end position="229"/>
    </location>
</feature>
<feature type="region of interest" description="Disordered" evidence="1">
    <location>
        <begin position="86"/>
        <end position="169"/>
    </location>
</feature>
<keyword evidence="3" id="KW-1185">Reference proteome</keyword>
<feature type="region of interest" description="Disordered" evidence="1">
    <location>
        <begin position="923"/>
        <end position="946"/>
    </location>
</feature>
<reference evidence="2 3" key="1">
    <citation type="journal article" date="2004" name="Science">
        <title>The genome of the diatom Thalassiosira pseudonana: ecology, evolution, and metabolism.</title>
        <authorList>
            <person name="Armbrust E.V."/>
            <person name="Berges J.A."/>
            <person name="Bowler C."/>
            <person name="Green B.R."/>
            <person name="Martinez D."/>
            <person name="Putnam N.H."/>
            <person name="Zhou S."/>
            <person name="Allen A.E."/>
            <person name="Apt K.E."/>
            <person name="Bechner M."/>
            <person name="Brzezinski M.A."/>
            <person name="Chaal B.K."/>
            <person name="Chiovitti A."/>
            <person name="Davis A.K."/>
            <person name="Demarest M.S."/>
            <person name="Detter J.C."/>
            <person name="Glavina T."/>
            <person name="Goodstein D."/>
            <person name="Hadi M.Z."/>
            <person name="Hellsten U."/>
            <person name="Hildebrand M."/>
            <person name="Jenkins B.D."/>
            <person name="Jurka J."/>
            <person name="Kapitonov V.V."/>
            <person name="Kroger N."/>
            <person name="Lau W.W."/>
            <person name="Lane T.W."/>
            <person name="Larimer F.W."/>
            <person name="Lippmeier J.C."/>
            <person name="Lucas S."/>
            <person name="Medina M."/>
            <person name="Montsant A."/>
            <person name="Obornik M."/>
            <person name="Parker M.S."/>
            <person name="Palenik B."/>
            <person name="Pazour G.J."/>
            <person name="Richardson P.M."/>
            <person name="Rynearson T.A."/>
            <person name="Saito M.A."/>
            <person name="Schwartz D.C."/>
            <person name="Thamatrakoln K."/>
            <person name="Valentin K."/>
            <person name="Vardi A."/>
            <person name="Wilkerson F.P."/>
            <person name="Rokhsar D.S."/>
        </authorList>
    </citation>
    <scope>NUCLEOTIDE SEQUENCE [LARGE SCALE GENOMIC DNA]</scope>
    <source>
        <strain evidence="2 3">CCMP1335</strain>
    </source>
</reference>
<organism evidence="2 3">
    <name type="scientific">Thalassiosira pseudonana</name>
    <name type="common">Marine diatom</name>
    <name type="synonym">Cyclotella nana</name>
    <dbReference type="NCBI Taxonomy" id="35128"/>
    <lineage>
        <taxon>Eukaryota</taxon>
        <taxon>Sar</taxon>
        <taxon>Stramenopiles</taxon>
        <taxon>Ochrophyta</taxon>
        <taxon>Bacillariophyta</taxon>
        <taxon>Coscinodiscophyceae</taxon>
        <taxon>Thalassiosirophycidae</taxon>
        <taxon>Thalassiosirales</taxon>
        <taxon>Thalassiosiraceae</taxon>
        <taxon>Thalassiosira</taxon>
    </lineage>
</organism>
<feature type="compositionally biased region" description="Polar residues" evidence="1">
    <location>
        <begin position="732"/>
        <end position="763"/>
    </location>
</feature>
<dbReference type="eggNOG" id="ENOG502QZAG">
    <property type="taxonomic scope" value="Eukaryota"/>
</dbReference>
<protein>
    <submittedName>
        <fullName evidence="2">Uncharacterized protein</fullName>
    </submittedName>
</protein>
<feature type="compositionally biased region" description="Low complexity" evidence="1">
    <location>
        <begin position="444"/>
        <end position="486"/>
    </location>
</feature>
<feature type="compositionally biased region" description="Low complexity" evidence="1">
    <location>
        <begin position="97"/>
        <end position="108"/>
    </location>
</feature>
<sequence>MSTRISRESTGAINEASGSGYHHQPTYREPEEHNTKHCTVAVVCFGNTMEARTHINLCNHGGGGGIEDRGTASSVVMPCTNEITSIAAPSSSKRKATGSSSLRHTSSSIYGKRSKLTDSCPSVQRCVSGVSSSSPTDVREVSQRDGVDSSHVEKPPTQHQSTANDERNSGKQAVEIAGNLKMVPATLRGIVESARVLHASCRQQQQQHAPSSISCGGGNDAPSSTLHQSSAVTAAPSTILAFPTETVYTMGCCVKVSSAKSIGRRLHLDYKNSGEVCGRSGSSCEQLDNQARLSKMAKDLSAPNPSLESLLQYNSSNDNVQTDPFTTNNNTATPSLFVCDMYHAQHYCEFSKFKTFGIRPSSSSFSAGVVGVSSSLPLKRAASSSASAGLMENAPKRVSCQSLMSADQHQSQQEQHQQEHQPHEPLQEQFVPSGVSTPFRSISREGSTTSSTGLSLSSSDGGSCSVASSSESSTKRSSTSSLPTASASTNINAMEAASAMLVSTANELAAALTAPSTPPHPQPFTLPALYTTESSRPTNDQTPIIKNTSSTKAVTTAAASTNNNTSKMIHAASFSESREAFLRLASKFWPGPLVLYMPVKMVRGEDVAVASIAVVAAMSAKRGSPNGSGVDAATNGDVGESRKNGGSVSSSSSCGSLVNLSKTLATAATSIQDNISPMPSVPILPTSVLTSAAELLSTNDTAASEETFYIGMQCPSHPLSRKILNEVYHGPTPSSSSTVGAENVPVTNSNNSSGVNKTFQRRVSSPSKRFPRCSIAVVGCSAPGTSNAKQPTTISNTFDPSYSTSASQVASVVSSKSTSATNDGNSKQGNDQVFILDGEDTRESFSVPTCQYGVPHPVSLVIDGENRTIHLVRRRKSEFTGEAGAAKEGNGKAPANNYHTFESSSSFLCKHASITEDIIHRTLLQPPPPAADPSRKNEARSTSGSGVNRVISAVLSRWKIEERMV</sequence>
<dbReference type="EMBL" id="CM000645">
    <property type="protein sequence ID" value="EED90139.1"/>
    <property type="molecule type" value="Genomic_DNA"/>
</dbReference>
<dbReference type="GeneID" id="7444977"/>
<feature type="compositionally biased region" description="Basic and acidic residues" evidence="1">
    <location>
        <begin position="416"/>
        <end position="426"/>
    </location>
</feature>
<feature type="compositionally biased region" description="Polar residues" evidence="1">
    <location>
        <begin position="1"/>
        <end position="12"/>
    </location>
</feature>